<comment type="caution">
    <text evidence="1">The sequence shown here is derived from an EMBL/GenBank/DDBJ whole genome shotgun (WGS) entry which is preliminary data.</text>
</comment>
<proteinExistence type="predicted"/>
<dbReference type="AlphaFoldDB" id="A0AAD8EJ47"/>
<reference evidence="1" key="2">
    <citation type="submission" date="2023-05" db="EMBL/GenBank/DDBJ databases">
        <authorList>
            <person name="Fouks B."/>
        </authorList>
    </citation>
    <scope>NUCLEOTIDE SEQUENCE</scope>
    <source>
        <strain evidence="1">Stay&amp;Tobe</strain>
        <tissue evidence="1">Testes</tissue>
    </source>
</reference>
<keyword evidence="2" id="KW-1185">Reference proteome</keyword>
<feature type="non-terminal residue" evidence="1">
    <location>
        <position position="73"/>
    </location>
</feature>
<evidence type="ECO:0000313" key="1">
    <source>
        <dbReference type="EMBL" id="KAJ9591854.1"/>
    </source>
</evidence>
<organism evidence="1 2">
    <name type="scientific">Diploptera punctata</name>
    <name type="common">Pacific beetle cockroach</name>
    <dbReference type="NCBI Taxonomy" id="6984"/>
    <lineage>
        <taxon>Eukaryota</taxon>
        <taxon>Metazoa</taxon>
        <taxon>Ecdysozoa</taxon>
        <taxon>Arthropoda</taxon>
        <taxon>Hexapoda</taxon>
        <taxon>Insecta</taxon>
        <taxon>Pterygota</taxon>
        <taxon>Neoptera</taxon>
        <taxon>Polyneoptera</taxon>
        <taxon>Dictyoptera</taxon>
        <taxon>Blattodea</taxon>
        <taxon>Blaberoidea</taxon>
        <taxon>Blaberidae</taxon>
        <taxon>Diplopterinae</taxon>
        <taxon>Diploptera</taxon>
    </lineage>
</organism>
<accession>A0AAD8EJ47</accession>
<reference evidence="1" key="1">
    <citation type="journal article" date="2023" name="IScience">
        <title>Live-bearing cockroach genome reveals convergent evolutionary mechanisms linked to viviparity in insects and beyond.</title>
        <authorList>
            <person name="Fouks B."/>
            <person name="Harrison M.C."/>
            <person name="Mikhailova A.A."/>
            <person name="Marchal E."/>
            <person name="English S."/>
            <person name="Carruthers M."/>
            <person name="Jennings E.C."/>
            <person name="Chiamaka E.L."/>
            <person name="Frigard R.A."/>
            <person name="Pippel M."/>
            <person name="Attardo G.M."/>
            <person name="Benoit J.B."/>
            <person name="Bornberg-Bauer E."/>
            <person name="Tobe S.S."/>
        </authorList>
    </citation>
    <scope>NUCLEOTIDE SEQUENCE</scope>
    <source>
        <strain evidence="1">Stay&amp;Tobe</strain>
    </source>
</reference>
<evidence type="ECO:0000313" key="2">
    <source>
        <dbReference type="Proteomes" id="UP001233999"/>
    </source>
</evidence>
<dbReference type="Proteomes" id="UP001233999">
    <property type="component" value="Unassembled WGS sequence"/>
</dbReference>
<sequence length="73" mass="7318">SNIESTAAMLPIFMIHPVSNPSSSKGASSPHFLISASNGSTCRGRCGGSGVPGGDGNGGGTYAARIVRMRQPV</sequence>
<gene>
    <name evidence="1" type="ORF">L9F63_001606</name>
</gene>
<name>A0AAD8EJ47_DIPPU</name>
<dbReference type="EMBL" id="JASPKZ010003855">
    <property type="protein sequence ID" value="KAJ9591854.1"/>
    <property type="molecule type" value="Genomic_DNA"/>
</dbReference>
<feature type="non-terminal residue" evidence="1">
    <location>
        <position position="1"/>
    </location>
</feature>
<protein>
    <submittedName>
        <fullName evidence="1">Uncharacterized protein</fullName>
    </submittedName>
</protein>